<dbReference type="CDD" id="cd09159">
    <property type="entry name" value="PLDc_ybhO_like_2"/>
    <property type="match status" value="1"/>
</dbReference>
<feature type="domain" description="PLD phosphodiesterase" evidence="1">
    <location>
        <begin position="169"/>
        <end position="196"/>
    </location>
</feature>
<dbReference type="Proteomes" id="UP001226867">
    <property type="component" value="Unassembled WGS sequence"/>
</dbReference>
<evidence type="ECO:0000259" key="1">
    <source>
        <dbReference type="PROSITE" id="PS50035"/>
    </source>
</evidence>
<comment type="caution">
    <text evidence="2">The sequence shown here is derived from an EMBL/GenBank/DDBJ whole genome shotgun (WGS) entry which is preliminary data.</text>
</comment>
<name>A0ABT9SAF2_9BURK</name>
<gene>
    <name evidence="2" type="ORF">J2W36_003456</name>
</gene>
<dbReference type="Gene3D" id="3.30.870.10">
    <property type="entry name" value="Endonuclease Chain A"/>
    <property type="match status" value="2"/>
</dbReference>
<dbReference type="InterPro" id="IPR025202">
    <property type="entry name" value="PLD-like_dom"/>
</dbReference>
<dbReference type="Pfam" id="PF13091">
    <property type="entry name" value="PLDc_2"/>
    <property type="match status" value="2"/>
</dbReference>
<sequence length="433" mass="47984">MRTPHTSLNRRRPIGAIFLTFALTLAATLLVLNFTSGEKKIEDRVERQYALHDPQFQRALGVLLGPPIVGGNRFESLHNGDQIFPAMLEAIRSAQQSITFETYIYWSGDIGRAFADALAERARAGVKVHVLLDWVGSAKIDAHFLEEMRAAGVAIQKFHAPSWYDIARMNNRTHRKLLVVDGHIGFTGGVGIAPEWTGNAQDPSHWRDSHYRVEGPVVAQMQSVFMDNWIKASGEVLHSERYFPAIAPVGDGRAQVFSSSPSGGSESMHLMYLLAIAAATRTIDLSSAYFVPDALTSDALIAALRRGVRIRIITPGPIIDAQTVRHASRASWGPLLQAGAEISEYQPTMFHCKVFTVDGLLVSVGSTNFDNRSFRLNDEANLNVYDAALAASETAVFEEDLKKSRRVTLEAWQNRPWRERAMERLASLMASQL</sequence>
<dbReference type="GO" id="GO:0016740">
    <property type="term" value="F:transferase activity"/>
    <property type="evidence" value="ECO:0007669"/>
    <property type="project" value="UniProtKB-KW"/>
</dbReference>
<reference evidence="2 3" key="1">
    <citation type="submission" date="2023-07" db="EMBL/GenBank/DDBJ databases">
        <title>Sorghum-associated microbial communities from plants grown in Nebraska, USA.</title>
        <authorList>
            <person name="Schachtman D."/>
        </authorList>
    </citation>
    <scope>NUCLEOTIDE SEQUENCE [LARGE SCALE GENOMIC DNA]</scope>
    <source>
        <strain evidence="2 3">DS1607</strain>
    </source>
</reference>
<dbReference type="PANTHER" id="PTHR21248:SF22">
    <property type="entry name" value="PHOSPHOLIPASE D"/>
    <property type="match status" value="1"/>
</dbReference>
<dbReference type="PROSITE" id="PS50035">
    <property type="entry name" value="PLD"/>
    <property type="match status" value="2"/>
</dbReference>
<feature type="domain" description="PLD phosphodiesterase" evidence="1">
    <location>
        <begin position="346"/>
        <end position="373"/>
    </location>
</feature>
<accession>A0ABT9SAF2</accession>
<dbReference type="InterPro" id="IPR001736">
    <property type="entry name" value="PLipase_D/transphosphatidylase"/>
</dbReference>
<proteinExistence type="predicted"/>
<dbReference type="SUPFAM" id="SSF56024">
    <property type="entry name" value="Phospholipase D/nuclease"/>
    <property type="match status" value="2"/>
</dbReference>
<dbReference type="RefSeq" id="WP_307691120.1">
    <property type="nucleotide sequence ID" value="NZ_JAUSRO010000011.1"/>
</dbReference>
<dbReference type="PANTHER" id="PTHR21248">
    <property type="entry name" value="CARDIOLIPIN SYNTHASE"/>
    <property type="match status" value="1"/>
</dbReference>
<protein>
    <submittedName>
        <fullName evidence="2">Cardiolipin synthase</fullName>
        <ecNumber evidence="2">2.7.8.-</ecNumber>
    </submittedName>
</protein>
<evidence type="ECO:0000313" key="2">
    <source>
        <dbReference type="EMBL" id="MDP9901190.1"/>
    </source>
</evidence>
<evidence type="ECO:0000313" key="3">
    <source>
        <dbReference type="Proteomes" id="UP001226867"/>
    </source>
</evidence>
<dbReference type="SMART" id="SM00155">
    <property type="entry name" value="PLDc"/>
    <property type="match status" value="2"/>
</dbReference>
<organism evidence="2 3">
    <name type="scientific">Variovorax ginsengisoli</name>
    <dbReference type="NCBI Taxonomy" id="363844"/>
    <lineage>
        <taxon>Bacteria</taxon>
        <taxon>Pseudomonadati</taxon>
        <taxon>Pseudomonadota</taxon>
        <taxon>Betaproteobacteria</taxon>
        <taxon>Burkholderiales</taxon>
        <taxon>Comamonadaceae</taxon>
        <taxon>Variovorax</taxon>
    </lineage>
</organism>
<dbReference type="EMBL" id="JAUSRO010000011">
    <property type="protein sequence ID" value="MDP9901190.1"/>
    <property type="molecule type" value="Genomic_DNA"/>
</dbReference>
<keyword evidence="3" id="KW-1185">Reference proteome</keyword>
<keyword evidence="2" id="KW-0808">Transferase</keyword>
<dbReference type="CDD" id="cd09110">
    <property type="entry name" value="PLDc_CLS_1"/>
    <property type="match status" value="1"/>
</dbReference>
<dbReference type="EC" id="2.7.8.-" evidence="2"/>